<protein>
    <submittedName>
        <fullName evidence="2">Uncharacterized protein</fullName>
    </submittedName>
</protein>
<reference evidence="2 3" key="1">
    <citation type="journal article" date="2019" name="bioRxiv">
        <title>Bacteria contribute to plant secondary compound degradation in a generalist herbivore system.</title>
        <authorList>
            <person name="Francoeur C.B."/>
            <person name="Khadempour L."/>
            <person name="Moreira-Soto R.D."/>
            <person name="Gotting K."/>
            <person name="Book A.J."/>
            <person name="Pinto-Tomas A.A."/>
            <person name="Keefover-Ring K."/>
            <person name="Currie C.R."/>
        </authorList>
    </citation>
    <scope>NUCLEOTIDE SEQUENCE [LARGE SCALE GENOMIC DNA]</scope>
    <source>
        <strain evidence="2">Acro-835</strain>
    </source>
</reference>
<name>A0ABX0RAI3_9GAMM</name>
<accession>A0ABX0RAI3</accession>
<evidence type="ECO:0000313" key="2">
    <source>
        <dbReference type="EMBL" id="NIF21784.1"/>
    </source>
</evidence>
<sequence length="140" mass="13562">MTDISDTTPEAVFSATNTGEASDVAAAASQTTTAVQQPAGDSSRTSAASVVDDSGDAPDAGTAAGDSATAASAVNVASDTAADTTATALVSGLAGLPQGLDAVTSGVQDFVAAYHFVEHGISLLGLGSKGDLLALARKYL</sequence>
<proteinExistence type="predicted"/>
<evidence type="ECO:0000313" key="3">
    <source>
        <dbReference type="Proteomes" id="UP001515683"/>
    </source>
</evidence>
<feature type="compositionally biased region" description="Low complexity" evidence="1">
    <location>
        <begin position="21"/>
        <end position="39"/>
    </location>
</feature>
<dbReference type="EMBL" id="VWXF01000003">
    <property type="protein sequence ID" value="NIF21784.1"/>
    <property type="molecule type" value="Genomic_DNA"/>
</dbReference>
<evidence type="ECO:0000256" key="1">
    <source>
        <dbReference type="SAM" id="MobiDB-lite"/>
    </source>
</evidence>
<feature type="compositionally biased region" description="Polar residues" evidence="1">
    <location>
        <begin position="1"/>
        <end position="20"/>
    </location>
</feature>
<dbReference type="Proteomes" id="UP001515683">
    <property type="component" value="Unassembled WGS sequence"/>
</dbReference>
<dbReference type="RefSeq" id="WP_167013991.1">
    <property type="nucleotide sequence ID" value="NZ_VWXF01000003.1"/>
</dbReference>
<feature type="region of interest" description="Disordered" evidence="1">
    <location>
        <begin position="1"/>
        <end position="69"/>
    </location>
</feature>
<keyword evidence="3" id="KW-1185">Reference proteome</keyword>
<feature type="compositionally biased region" description="Low complexity" evidence="1">
    <location>
        <begin position="57"/>
        <end position="69"/>
    </location>
</feature>
<comment type="caution">
    <text evidence="2">The sequence shown here is derived from an EMBL/GenBank/DDBJ whole genome shotgun (WGS) entry which is preliminary data.</text>
</comment>
<organism evidence="2 3">
    <name type="scientific">Candidatus Pantoea multigeneris</name>
    <dbReference type="NCBI Taxonomy" id="2608357"/>
    <lineage>
        <taxon>Bacteria</taxon>
        <taxon>Pseudomonadati</taxon>
        <taxon>Pseudomonadota</taxon>
        <taxon>Gammaproteobacteria</taxon>
        <taxon>Enterobacterales</taxon>
        <taxon>Erwiniaceae</taxon>
        <taxon>Pantoea</taxon>
    </lineage>
</organism>
<gene>
    <name evidence="2" type="ORF">F3J40_09275</name>
</gene>